<evidence type="ECO:0000313" key="1">
    <source>
        <dbReference type="EMBL" id="EPS38488.1"/>
    </source>
</evidence>
<dbReference type="EMBL" id="AQGS01000546">
    <property type="protein sequence ID" value="EPS38488.1"/>
    <property type="molecule type" value="Genomic_DNA"/>
</dbReference>
<reference evidence="2" key="2">
    <citation type="submission" date="2013-04" db="EMBL/GenBank/DDBJ databases">
        <title>Genomic mechanisms accounting for the adaptation to parasitism in nematode-trapping fungi.</title>
        <authorList>
            <person name="Ahren D.G."/>
        </authorList>
    </citation>
    <scope>NUCLEOTIDE SEQUENCE [LARGE SCALE GENOMIC DNA]</scope>
    <source>
        <strain evidence="2">CBS 200.50</strain>
    </source>
</reference>
<sequence>MDTNTDSFLTSSEDAFAYAQALFGEITEPAPLVFSNLDDGFKPNHDTDWLTSAMGNMSPFLPTAELSSFPGVTPFSTSDTHDLGCPCPPQLRIEMEDLTPTPELIPSPREADITPEELEELRPLIIQRQKEIMKPLLKRAGRRRKNDLPHGTMVFQLPSRSLKRVKQIEQTQGPSCRTPRGKACLLCSMRRVKIRIIYLLKTSSLRAK</sequence>
<name>S8BGR0_DACHA</name>
<comment type="caution">
    <text evidence="1">The sequence shown here is derived from an EMBL/GenBank/DDBJ whole genome shotgun (WGS) entry which is preliminary data.</text>
</comment>
<accession>S8BGR0</accession>
<protein>
    <submittedName>
        <fullName evidence="1">Uncharacterized protein</fullName>
    </submittedName>
</protein>
<dbReference type="HOGENOM" id="CLU_1283214_0_0_1"/>
<reference evidence="1 2" key="1">
    <citation type="journal article" date="2013" name="PLoS Genet.">
        <title>Genomic mechanisms accounting for the adaptation to parasitism in nematode-trapping fungi.</title>
        <authorList>
            <person name="Meerupati T."/>
            <person name="Andersson K.M."/>
            <person name="Friman E."/>
            <person name="Kumar D."/>
            <person name="Tunlid A."/>
            <person name="Ahren D."/>
        </authorList>
    </citation>
    <scope>NUCLEOTIDE SEQUENCE [LARGE SCALE GENOMIC DNA]</scope>
    <source>
        <strain evidence="1 2">CBS 200.50</strain>
    </source>
</reference>
<evidence type="ECO:0000313" key="2">
    <source>
        <dbReference type="Proteomes" id="UP000015100"/>
    </source>
</evidence>
<dbReference type="Proteomes" id="UP000015100">
    <property type="component" value="Unassembled WGS sequence"/>
</dbReference>
<gene>
    <name evidence="1" type="ORF">H072_7760</name>
</gene>
<dbReference type="AlphaFoldDB" id="S8BGR0"/>
<proteinExistence type="predicted"/>
<organism evidence="1 2">
    <name type="scientific">Dactylellina haptotyla (strain CBS 200.50)</name>
    <name type="common">Nematode-trapping fungus</name>
    <name type="synonym">Monacrosporium haptotylum</name>
    <dbReference type="NCBI Taxonomy" id="1284197"/>
    <lineage>
        <taxon>Eukaryota</taxon>
        <taxon>Fungi</taxon>
        <taxon>Dikarya</taxon>
        <taxon>Ascomycota</taxon>
        <taxon>Pezizomycotina</taxon>
        <taxon>Orbiliomycetes</taxon>
        <taxon>Orbiliales</taxon>
        <taxon>Orbiliaceae</taxon>
        <taxon>Dactylellina</taxon>
    </lineage>
</organism>
<keyword evidence="2" id="KW-1185">Reference proteome</keyword>